<reference evidence="1 2" key="1">
    <citation type="journal article" date="2019" name="Int. J. Syst. Evol. Microbiol.">
        <title>The Global Catalogue of Microorganisms (GCM) 10K type strain sequencing project: providing services to taxonomists for standard genome sequencing and annotation.</title>
        <authorList>
            <consortium name="The Broad Institute Genomics Platform"/>
            <consortium name="The Broad Institute Genome Sequencing Center for Infectious Disease"/>
            <person name="Wu L."/>
            <person name="Ma J."/>
        </authorList>
    </citation>
    <scope>NUCLEOTIDE SEQUENCE [LARGE SCALE GENOMIC DNA]</scope>
    <source>
        <strain evidence="1 2">JCM 15589</strain>
    </source>
</reference>
<sequence length="262" mass="28538">MSFFSSWEPVHNPISVLGWLEDQEDPLTGYWAPSVFEDSTWILHAMYQDESLLGLGTHDDVEKESIRRGLRGADVVGGIDLSAATVDSGTPLGWAERPDGPWKRLRWREHFGPAMDATLDRRPWPPNDAALRSGQSWSASISAPPEGSLDEASLDALVDVLAGVGGAAAPILAFYGQVPANNYESPTLLVGGLDSIGELVDQFGSTPSNLWPADRSWFVMTDWDITSTCLWGPTALVHGVRQHDDLETVDWAPPQHVSGAHE</sequence>
<comment type="caution">
    <text evidence="1">The sequence shown here is derived from an EMBL/GenBank/DDBJ whole genome shotgun (WGS) entry which is preliminary data.</text>
</comment>
<accession>A0ABN2JU72</accession>
<evidence type="ECO:0000313" key="2">
    <source>
        <dbReference type="Proteomes" id="UP001501138"/>
    </source>
</evidence>
<protein>
    <submittedName>
        <fullName evidence="1">Uncharacterized protein</fullName>
    </submittedName>
</protein>
<dbReference type="Proteomes" id="UP001501138">
    <property type="component" value="Unassembled WGS sequence"/>
</dbReference>
<name>A0ABN2JU72_9MICO</name>
<dbReference type="EMBL" id="BAAAPM010000009">
    <property type="protein sequence ID" value="GAA1739136.1"/>
    <property type="molecule type" value="Genomic_DNA"/>
</dbReference>
<keyword evidence="2" id="KW-1185">Reference proteome</keyword>
<gene>
    <name evidence="1" type="ORF">GCM10009809_38200</name>
</gene>
<evidence type="ECO:0000313" key="1">
    <source>
        <dbReference type="EMBL" id="GAA1739136.1"/>
    </source>
</evidence>
<dbReference type="RefSeq" id="WP_344250430.1">
    <property type="nucleotide sequence ID" value="NZ_BAAAPM010000009.1"/>
</dbReference>
<proteinExistence type="predicted"/>
<organism evidence="1 2">
    <name type="scientific">Isoptericola hypogeus</name>
    <dbReference type="NCBI Taxonomy" id="300179"/>
    <lineage>
        <taxon>Bacteria</taxon>
        <taxon>Bacillati</taxon>
        <taxon>Actinomycetota</taxon>
        <taxon>Actinomycetes</taxon>
        <taxon>Micrococcales</taxon>
        <taxon>Promicromonosporaceae</taxon>
        <taxon>Isoptericola</taxon>
    </lineage>
</organism>